<protein>
    <recommendedName>
        <fullName evidence="2">Glycosyl hydrolase-like 10 domain-containing protein</fullName>
    </recommendedName>
</protein>
<organism evidence="3 4">
    <name type="scientific">Sumerlaea chitinivorans</name>
    <dbReference type="NCBI Taxonomy" id="2250252"/>
    <lineage>
        <taxon>Bacteria</taxon>
        <taxon>Candidatus Sumerlaeota</taxon>
        <taxon>Candidatus Sumerlaeia</taxon>
        <taxon>Candidatus Sumerlaeales</taxon>
        <taxon>Candidatus Sumerlaeaceae</taxon>
        <taxon>Candidatus Sumerlaea</taxon>
    </lineage>
</organism>
<evidence type="ECO:0000313" key="4">
    <source>
        <dbReference type="Proteomes" id="UP000262583"/>
    </source>
</evidence>
<dbReference type="InterPro" id="IPR052177">
    <property type="entry name" value="Divisome_Glycosyl_Hydrolase"/>
</dbReference>
<dbReference type="KEGG" id="schv:BRCON_1978"/>
<accession>A0A2Z4Y8J4</accession>
<dbReference type="PANTHER" id="PTHR43405">
    <property type="entry name" value="GLYCOSYL HYDROLASE DIGH"/>
    <property type="match status" value="1"/>
</dbReference>
<evidence type="ECO:0000313" key="3">
    <source>
        <dbReference type="EMBL" id="AXA36755.1"/>
    </source>
</evidence>
<dbReference type="Gene3D" id="3.20.20.80">
    <property type="entry name" value="Glycosidases"/>
    <property type="match status" value="1"/>
</dbReference>
<dbReference type="InterPro" id="IPR017853">
    <property type="entry name" value="GH"/>
</dbReference>
<name>A0A2Z4Y8J4_SUMC1</name>
<dbReference type="AlphaFoldDB" id="A0A2Z4Y8J4"/>
<dbReference type="Gene3D" id="2.60.40.1120">
    <property type="entry name" value="Carboxypeptidase-like, regulatory domain"/>
    <property type="match status" value="1"/>
</dbReference>
<dbReference type="PANTHER" id="PTHR43405:SF1">
    <property type="entry name" value="GLYCOSYL HYDROLASE DIGH"/>
    <property type="match status" value="1"/>
</dbReference>
<dbReference type="SUPFAM" id="SSF49452">
    <property type="entry name" value="Starch-binding domain-like"/>
    <property type="match status" value="1"/>
</dbReference>
<dbReference type="InterPro" id="IPR013784">
    <property type="entry name" value="Carb-bd-like_fold"/>
</dbReference>
<proteinExistence type="predicted"/>
<reference evidence="3 4" key="1">
    <citation type="submission" date="2018-05" db="EMBL/GenBank/DDBJ databases">
        <title>A metagenomic window into the 2 km-deep terrestrial subsurface aquifer revealed taxonomically and functionally diverse microbial community comprising novel uncultured bacterial lineages.</title>
        <authorList>
            <person name="Kadnikov V.V."/>
            <person name="Mardanov A.V."/>
            <person name="Beletsky A.V."/>
            <person name="Banks D."/>
            <person name="Pimenov N.V."/>
            <person name="Frank Y.A."/>
            <person name="Karnachuk O.V."/>
            <person name="Ravin N.V."/>
        </authorList>
    </citation>
    <scope>NUCLEOTIDE SEQUENCE [LARGE SCALE GENOMIC DNA]</scope>
    <source>
        <strain evidence="3">BY</strain>
    </source>
</reference>
<evidence type="ECO:0000256" key="1">
    <source>
        <dbReference type="ARBA" id="ARBA00022729"/>
    </source>
</evidence>
<dbReference type="GO" id="GO:0030246">
    <property type="term" value="F:carbohydrate binding"/>
    <property type="evidence" value="ECO:0007669"/>
    <property type="project" value="InterPro"/>
</dbReference>
<sequence length="519" mass="58449">MKPLNRFARTRQGAPLWFFAAGWALFQQAKRVGARLGFVVLALMPFGVGHVSGAPSSEYRMLWVDVFHPGLRTPQEIETMLAQARRANYNALIVQVRKACDAFYNSRVEPKNEAIAPDFDPLAYILERAHNPRPGEQRLEVHAWLVTYRCRMPFDNTWKNPRHVFQRHPEWLSQTIRGEKEDKGENPGRYYLDPGVPAVLDYTLEVVRDLVTRYDVDGIHFDYIRYPETEGAGNVWGYHPIAIERFNRLYGRSGKPAPNDPQWCEFRRRQIFHLVRKVYAHVREWRPDVKVSAATITWGTVSGGFERTDAYGKIFQDWPEMLRAGILDIAVPMNYKRESVASQARAHREWAAFLGQVAAQSGRFGVNGVDGETLNTLPDVLAQIRATRSMRGIAGIATYCYAETRKGSPPPPDVEFFQTLRSQVFTQPARVPVAPWLARPTEGLVRGVVRRNGKPVDGAQVTLDGESTWTDGTGFYAFARVAPGSHTLSVSGSGAQPTVRTVRVEAGKVTVADLELASR</sequence>
<feature type="domain" description="Glycosyl hydrolase-like 10" evidence="2">
    <location>
        <begin position="73"/>
        <end position="344"/>
    </location>
</feature>
<dbReference type="EMBL" id="CP030759">
    <property type="protein sequence ID" value="AXA36755.1"/>
    <property type="molecule type" value="Genomic_DNA"/>
</dbReference>
<keyword evidence="1" id="KW-0732">Signal</keyword>
<dbReference type="SUPFAM" id="SSF51445">
    <property type="entry name" value="(Trans)glycosidases"/>
    <property type="match status" value="1"/>
</dbReference>
<evidence type="ECO:0000259" key="2">
    <source>
        <dbReference type="Pfam" id="PF02638"/>
    </source>
</evidence>
<dbReference type="InterPro" id="IPR003790">
    <property type="entry name" value="GHL10"/>
</dbReference>
<gene>
    <name evidence="3" type="ORF">BRCON_1978</name>
</gene>
<dbReference type="Pfam" id="PF02638">
    <property type="entry name" value="GHL10"/>
    <property type="match status" value="1"/>
</dbReference>
<dbReference type="Proteomes" id="UP000262583">
    <property type="component" value="Chromosome"/>
</dbReference>
<dbReference type="Pfam" id="PF13620">
    <property type="entry name" value="CarboxypepD_reg"/>
    <property type="match status" value="1"/>
</dbReference>